<keyword evidence="4" id="KW-1185">Reference proteome</keyword>
<protein>
    <submittedName>
        <fullName evidence="3">Arylsulfotransferase (ASST)</fullName>
    </submittedName>
</protein>
<proteinExistence type="predicted"/>
<dbReference type="InterPro" id="IPR010262">
    <property type="entry name" value="Arylsulfotransferase_bact"/>
</dbReference>
<dbReference type="GO" id="GO:0004062">
    <property type="term" value="F:aryl sulfotransferase activity"/>
    <property type="evidence" value="ECO:0007669"/>
    <property type="project" value="InterPro"/>
</dbReference>
<reference evidence="3 4" key="1">
    <citation type="journal article" date="2016" name="Front. Microbiol.">
        <title>Fuerstia marisgermanicae gen. nov., sp. nov., an Unusual Member of the Phylum Planctomycetes from the German Wadden Sea.</title>
        <authorList>
            <person name="Kohn T."/>
            <person name="Heuer A."/>
            <person name="Jogler M."/>
            <person name="Vollmers J."/>
            <person name="Boedeker C."/>
            <person name="Bunk B."/>
            <person name="Rast P."/>
            <person name="Borchert D."/>
            <person name="Glockner I."/>
            <person name="Freese H.M."/>
            <person name="Klenk H.P."/>
            <person name="Overmann J."/>
            <person name="Kaster A.K."/>
            <person name="Rohde M."/>
            <person name="Wiegand S."/>
            <person name="Jogler C."/>
        </authorList>
    </citation>
    <scope>NUCLEOTIDE SEQUENCE [LARGE SCALE GENOMIC DNA]</scope>
    <source>
        <strain evidence="3 4">NH11</strain>
    </source>
</reference>
<sequence length="517" mass="57476" precursor="true">MRSLLTLLVLLSSALLLQVASGDEASPVERGRASSDATSPDVAPATPPENDLDHLPKGRKFPPFGVFHTSDEVSPGHVLIAPLSSGFTYLLDNDGKIVHQWEANCRPGQSAYLLEDGSLLRAGKVDNFGQFPATTGSGGRIQKYDWDGHLTWDFVSSSAYRMSHHDIEPMPNGNVLCIVWESYLREVAEQAGRNPDRLVGDVLWFEAIFELKPKGLDEAEIVWKWSLRDHVVQNFDETKDNFGQPSEHPELADINYMLRPVADWVHMNSIDYNPDLDQIMVGSRSLSEFWIIDHSTTIEEAKGHTGGRSGRGGDLLYRWGNPEVYGRGTDDDRMLFNPHDANWIPKGLPGAGHVLVFNNGIAQTEQHFSSADEITLPLLDDGTYLLEDGKAYGPSDLTWTFEDPGRLFSPRISGAQRMPNGNTLICSGTQHLLLEVTPKAKIVWMYRNPPRFYEPPKSNRRGQSSGPQISPSDLTKEEQDALRIEGGVPLEEGGTMFRVVKYPPDYAAFKGRLPKGK</sequence>
<keyword evidence="3" id="KW-0808">Transferase</keyword>
<keyword evidence="2" id="KW-0732">Signal</keyword>
<evidence type="ECO:0000256" key="2">
    <source>
        <dbReference type="SAM" id="SignalP"/>
    </source>
</evidence>
<dbReference type="PANTHER" id="PTHR35340:SF5">
    <property type="entry name" value="ASST-DOMAIN-CONTAINING PROTEIN"/>
    <property type="match status" value="1"/>
</dbReference>
<dbReference type="SUPFAM" id="SSF50998">
    <property type="entry name" value="Quinoprotein alcohol dehydrogenase-like"/>
    <property type="match status" value="1"/>
</dbReference>
<feature type="signal peptide" evidence="2">
    <location>
        <begin position="1"/>
        <end position="25"/>
    </location>
</feature>
<dbReference type="Pfam" id="PF05935">
    <property type="entry name" value="Arylsulfotrans"/>
    <property type="match status" value="1"/>
</dbReference>
<organism evidence="3 4">
    <name type="scientific">Fuerstiella marisgermanici</name>
    <dbReference type="NCBI Taxonomy" id="1891926"/>
    <lineage>
        <taxon>Bacteria</taxon>
        <taxon>Pseudomonadati</taxon>
        <taxon>Planctomycetota</taxon>
        <taxon>Planctomycetia</taxon>
        <taxon>Planctomycetales</taxon>
        <taxon>Planctomycetaceae</taxon>
        <taxon>Fuerstiella</taxon>
    </lineage>
</organism>
<dbReference type="Proteomes" id="UP000187735">
    <property type="component" value="Chromosome"/>
</dbReference>
<dbReference type="OrthoDB" id="264813at2"/>
<dbReference type="KEGG" id="fmr:Fuma_04704"/>
<accession>A0A1P8WLV6</accession>
<evidence type="ECO:0000256" key="1">
    <source>
        <dbReference type="SAM" id="MobiDB-lite"/>
    </source>
</evidence>
<feature type="chain" id="PRO_5010364909" evidence="2">
    <location>
        <begin position="26"/>
        <end position="517"/>
    </location>
</feature>
<dbReference type="InterPro" id="IPR011047">
    <property type="entry name" value="Quinoprotein_ADH-like_sf"/>
</dbReference>
<name>A0A1P8WLV6_9PLAN</name>
<dbReference type="InterPro" id="IPR053143">
    <property type="entry name" value="Arylsulfate_ST"/>
</dbReference>
<feature type="compositionally biased region" description="Polar residues" evidence="1">
    <location>
        <begin position="461"/>
        <end position="473"/>
    </location>
</feature>
<evidence type="ECO:0000313" key="4">
    <source>
        <dbReference type="Proteomes" id="UP000187735"/>
    </source>
</evidence>
<feature type="compositionally biased region" description="Basic and acidic residues" evidence="1">
    <location>
        <begin position="474"/>
        <end position="483"/>
    </location>
</feature>
<evidence type="ECO:0000313" key="3">
    <source>
        <dbReference type="EMBL" id="APZ95052.1"/>
    </source>
</evidence>
<dbReference type="RefSeq" id="WP_077026270.1">
    <property type="nucleotide sequence ID" value="NZ_CP017641.1"/>
</dbReference>
<dbReference type="PANTHER" id="PTHR35340">
    <property type="entry name" value="PQQ ENZYME REPEAT PROTEIN-RELATED"/>
    <property type="match status" value="1"/>
</dbReference>
<feature type="region of interest" description="Disordered" evidence="1">
    <location>
        <begin position="453"/>
        <end position="489"/>
    </location>
</feature>
<dbReference type="STRING" id="1891926.Fuma_04704"/>
<dbReference type="AlphaFoldDB" id="A0A1P8WLV6"/>
<gene>
    <name evidence="3" type="ORF">Fuma_04704</name>
</gene>
<feature type="region of interest" description="Disordered" evidence="1">
    <location>
        <begin position="26"/>
        <end position="56"/>
    </location>
</feature>
<dbReference type="EMBL" id="CP017641">
    <property type="protein sequence ID" value="APZ95052.1"/>
    <property type="molecule type" value="Genomic_DNA"/>
</dbReference>